<dbReference type="GO" id="GO:0035673">
    <property type="term" value="F:oligopeptide transmembrane transporter activity"/>
    <property type="evidence" value="ECO:0007669"/>
    <property type="project" value="InterPro"/>
</dbReference>
<evidence type="ECO:0000256" key="2">
    <source>
        <dbReference type="ARBA" id="ARBA00008807"/>
    </source>
</evidence>
<evidence type="ECO:0000256" key="7">
    <source>
        <dbReference type="SAM" id="MobiDB-lite"/>
    </source>
</evidence>
<evidence type="ECO:0000256" key="5">
    <source>
        <dbReference type="ARBA" id="ARBA00022989"/>
    </source>
</evidence>
<dbReference type="GO" id="GO:0000329">
    <property type="term" value="C:fungal-type vacuole membrane"/>
    <property type="evidence" value="ECO:0007669"/>
    <property type="project" value="TreeGrafter"/>
</dbReference>
<dbReference type="RefSeq" id="XP_031007672.1">
    <property type="nucleotide sequence ID" value="XM_031147049.1"/>
</dbReference>
<reference evidence="9 10" key="1">
    <citation type="submission" date="2018-05" db="EMBL/GenBank/DDBJ databases">
        <title>Genome sequencing and assembly of the regulated plant pathogen Lachnellula willkommii and related sister species for the development of diagnostic species identification markers.</title>
        <authorList>
            <person name="Giroux E."/>
            <person name="Bilodeau G."/>
        </authorList>
    </citation>
    <scope>NUCLEOTIDE SEQUENCE [LARGE SCALE GENOMIC DNA]</scope>
    <source>
        <strain evidence="9 10">CBS 185.66</strain>
    </source>
</reference>
<evidence type="ECO:0000256" key="6">
    <source>
        <dbReference type="ARBA" id="ARBA00023136"/>
    </source>
</evidence>
<evidence type="ECO:0000256" key="1">
    <source>
        <dbReference type="ARBA" id="ARBA00004141"/>
    </source>
</evidence>
<comment type="similarity">
    <text evidence="2">Belongs to the oligopeptide OPT transporter family.</text>
</comment>
<keyword evidence="5 8" id="KW-1133">Transmembrane helix</keyword>
<keyword evidence="10" id="KW-1185">Reference proteome</keyword>
<dbReference type="OrthoDB" id="77405at2759"/>
<comment type="caution">
    <text evidence="9">The sequence shown here is derived from an EMBL/GenBank/DDBJ whole genome shotgun (WGS) entry which is preliminary data.</text>
</comment>
<dbReference type="EMBL" id="QGMH01000025">
    <property type="protein sequence ID" value="TVY28884.1"/>
    <property type="molecule type" value="Genomic_DNA"/>
</dbReference>
<feature type="transmembrane region" description="Helical" evidence="8">
    <location>
        <begin position="469"/>
        <end position="488"/>
    </location>
</feature>
<keyword evidence="6 8" id="KW-0472">Membrane</keyword>
<evidence type="ECO:0000313" key="10">
    <source>
        <dbReference type="Proteomes" id="UP000431533"/>
    </source>
</evidence>
<feature type="transmembrane region" description="Helical" evidence="8">
    <location>
        <begin position="363"/>
        <end position="382"/>
    </location>
</feature>
<feature type="compositionally biased region" description="Polar residues" evidence="7">
    <location>
        <begin position="1"/>
        <end position="11"/>
    </location>
</feature>
<feature type="transmembrane region" description="Helical" evidence="8">
    <location>
        <begin position="240"/>
        <end position="258"/>
    </location>
</feature>
<gene>
    <name evidence="9" type="primary">YSL4</name>
    <name evidence="9" type="ORF">LHYA1_G002071</name>
</gene>
<dbReference type="Pfam" id="PF03169">
    <property type="entry name" value="OPT"/>
    <property type="match status" value="1"/>
</dbReference>
<feature type="compositionally biased region" description="Polar residues" evidence="7">
    <location>
        <begin position="23"/>
        <end position="37"/>
    </location>
</feature>
<dbReference type="Proteomes" id="UP000431533">
    <property type="component" value="Unassembled WGS sequence"/>
</dbReference>
<evidence type="ECO:0000256" key="8">
    <source>
        <dbReference type="SAM" id="Phobius"/>
    </source>
</evidence>
<evidence type="ECO:0000256" key="4">
    <source>
        <dbReference type="ARBA" id="ARBA00022692"/>
    </source>
</evidence>
<evidence type="ECO:0000313" key="9">
    <source>
        <dbReference type="EMBL" id="TVY28884.1"/>
    </source>
</evidence>
<comment type="subcellular location">
    <subcellularLocation>
        <location evidence="1">Membrane</location>
        <topology evidence="1">Multi-pass membrane protein</topology>
    </subcellularLocation>
</comment>
<feature type="transmembrane region" description="Helical" evidence="8">
    <location>
        <begin position="394"/>
        <end position="410"/>
    </location>
</feature>
<sequence>MARTSLSNALDNKTPERLHHPRSSSVQSYEEYQTQNTEDLDENETVTDGYKEDPFKPLDNICEDNENILTIRAVAVGVVCGSLVNASNIYLGLKSGWTASANLFASIVGFALLKSCPEFLKHVPFLARDFGPRENNIVQTAATAAGGMSTVYISTFPAMYQLGLMTSPGEDFWRLVSLTAAGGLFGLFCATPLRKFFIISVARDLHLVFPTPSATAITIRNMHQAVGGGKSSIPRRKMKVLCIAFGFALVHRVMSPYAPGILWDWHPFTWYHAFVPSDATALGLESWGWYVEWTPAFIGTGMLVGTNVATYHFIGALLAWGIAGPLLVSYGFAFGTEMNGTGLASYITISDEFSNAGHPSPRYWLLWPGITCMIAVSLTELACQWRVFWYSGKLMWCNLSHLISLASMLIRGKRELPLENIAKPDAIEDPTSAEDQIKTWMWLPGLLVTIILACMVMKFQYSMPVRETFIALFMAFLFSFLAVQSTGATGKTQAPTFWVDV</sequence>
<dbReference type="PANTHER" id="PTHR31645">
    <property type="entry name" value="OLIGOPEPTIDE TRANSPORTER YGL114W-RELATED"/>
    <property type="match status" value="1"/>
</dbReference>
<proteinExistence type="inferred from homology"/>
<accession>A0A8H8U049</accession>
<protein>
    <submittedName>
        <fullName evidence="9">Putative metal-nicotianamine transporter</fullName>
    </submittedName>
</protein>
<feature type="region of interest" description="Disordered" evidence="7">
    <location>
        <begin position="1"/>
        <end position="48"/>
    </location>
</feature>
<evidence type="ECO:0000256" key="3">
    <source>
        <dbReference type="ARBA" id="ARBA00022448"/>
    </source>
</evidence>
<organism evidence="9 10">
    <name type="scientific">Lachnellula hyalina</name>
    <dbReference type="NCBI Taxonomy" id="1316788"/>
    <lineage>
        <taxon>Eukaryota</taxon>
        <taxon>Fungi</taxon>
        <taxon>Dikarya</taxon>
        <taxon>Ascomycota</taxon>
        <taxon>Pezizomycotina</taxon>
        <taxon>Leotiomycetes</taxon>
        <taxon>Helotiales</taxon>
        <taxon>Lachnaceae</taxon>
        <taxon>Lachnellula</taxon>
    </lineage>
</organism>
<dbReference type="InterPro" id="IPR045035">
    <property type="entry name" value="YSL-like"/>
</dbReference>
<dbReference type="PANTHER" id="PTHR31645:SF3">
    <property type="entry name" value="OLIGOPEPTIDE TRANSPORTER"/>
    <property type="match status" value="1"/>
</dbReference>
<dbReference type="GeneID" id="41982269"/>
<feature type="transmembrane region" description="Helical" evidence="8">
    <location>
        <begin position="172"/>
        <end position="193"/>
    </location>
</feature>
<feature type="transmembrane region" description="Helical" evidence="8">
    <location>
        <begin position="439"/>
        <end position="457"/>
    </location>
</feature>
<name>A0A8H8U049_9HELO</name>
<dbReference type="InterPro" id="IPR004813">
    <property type="entry name" value="OPT"/>
</dbReference>
<dbReference type="AlphaFoldDB" id="A0A8H8U049"/>
<feature type="transmembrane region" description="Helical" evidence="8">
    <location>
        <begin position="137"/>
        <end position="160"/>
    </location>
</feature>
<keyword evidence="4 8" id="KW-0812">Transmembrane</keyword>
<keyword evidence="3" id="KW-0813">Transport</keyword>